<reference evidence="2 3" key="1">
    <citation type="submission" date="2024-06" db="EMBL/GenBank/DDBJ databases">
        <title>Genomic Encyclopedia of Type Strains, Phase IV (KMG-IV): sequencing the most valuable type-strain genomes for metagenomic binning, comparative biology and taxonomic classification.</title>
        <authorList>
            <person name="Goeker M."/>
        </authorList>
    </citation>
    <scope>NUCLEOTIDE SEQUENCE [LARGE SCALE GENOMIC DNA]</scope>
    <source>
        <strain evidence="2 3">DSM 28302</strain>
    </source>
</reference>
<sequence length="121" mass="14121">MKLAFYSLTGQTRRFVKKLNLPQEQIIEIKRQEETLLLDEDFILITPTYEDGLEFLDRFVESNHHYMRGLMGSGNRNFGPEFCHVARRYAKTYGIPVLYEFEFNGTPEDVEKVKGILSHGS</sequence>
<dbReference type="RefSeq" id="WP_354367302.1">
    <property type="nucleotide sequence ID" value="NZ_JBEPLN010000003.1"/>
</dbReference>
<evidence type="ECO:0000313" key="2">
    <source>
        <dbReference type="EMBL" id="MET3633602.1"/>
    </source>
</evidence>
<proteinExistence type="predicted"/>
<keyword evidence="3" id="KW-1185">Reference proteome</keyword>
<dbReference type="Gene3D" id="3.40.50.360">
    <property type="match status" value="1"/>
</dbReference>
<dbReference type="Proteomes" id="UP001549037">
    <property type="component" value="Unassembled WGS sequence"/>
</dbReference>
<dbReference type="NCBIfam" id="TIGR00333">
    <property type="entry name" value="nrdI"/>
    <property type="match status" value="1"/>
</dbReference>
<dbReference type="EMBL" id="JBEPLN010000003">
    <property type="protein sequence ID" value="MET3633602.1"/>
    <property type="molecule type" value="Genomic_DNA"/>
</dbReference>
<dbReference type="Pfam" id="PF07972">
    <property type="entry name" value="Flavodoxin_NdrI"/>
    <property type="match status" value="1"/>
</dbReference>
<name>A0ABV2JCU4_9STRE</name>
<dbReference type="InterPro" id="IPR004465">
    <property type="entry name" value="RNR_NrdI"/>
</dbReference>
<gene>
    <name evidence="2" type="ORF">ABID28_000235</name>
</gene>
<comment type="caution">
    <text evidence="2">The sequence shown here is derived from an EMBL/GenBank/DDBJ whole genome shotgun (WGS) entry which is preliminary data.</text>
</comment>
<evidence type="ECO:0000256" key="1">
    <source>
        <dbReference type="ARBA" id="ARBA00017129"/>
    </source>
</evidence>
<dbReference type="PANTHER" id="PTHR37297:SF1">
    <property type="entry name" value="PROTEIN NRDI"/>
    <property type="match status" value="1"/>
</dbReference>
<dbReference type="PANTHER" id="PTHR37297">
    <property type="entry name" value="PROTEIN NRDI"/>
    <property type="match status" value="1"/>
</dbReference>
<dbReference type="PIRSF" id="PIRSF005087">
    <property type="entry name" value="NrdI"/>
    <property type="match status" value="1"/>
</dbReference>
<organism evidence="2 3">
    <name type="scientific">Streptococcus porcorum</name>
    <dbReference type="NCBI Taxonomy" id="701526"/>
    <lineage>
        <taxon>Bacteria</taxon>
        <taxon>Bacillati</taxon>
        <taxon>Bacillota</taxon>
        <taxon>Bacilli</taxon>
        <taxon>Lactobacillales</taxon>
        <taxon>Streptococcaceae</taxon>
        <taxon>Streptococcus</taxon>
    </lineage>
</organism>
<dbReference type="InterPro" id="IPR029039">
    <property type="entry name" value="Flavoprotein-like_sf"/>
</dbReference>
<evidence type="ECO:0000313" key="3">
    <source>
        <dbReference type="Proteomes" id="UP001549037"/>
    </source>
</evidence>
<dbReference type="SUPFAM" id="SSF52218">
    <property type="entry name" value="Flavoproteins"/>
    <property type="match status" value="1"/>
</dbReference>
<protein>
    <recommendedName>
        <fullName evidence="1">Putative NrdI-like protein</fullName>
    </recommendedName>
</protein>
<accession>A0ABV2JCU4</accession>